<keyword evidence="5 12" id="KW-0812">Transmembrane</keyword>
<evidence type="ECO:0000259" key="14">
    <source>
        <dbReference type="Pfam" id="PF00593"/>
    </source>
</evidence>
<comment type="subcellular location">
    <subcellularLocation>
        <location evidence="1 12">Cell outer membrane</location>
        <topology evidence="1 12">Multi-pass membrane protein</topology>
    </subcellularLocation>
</comment>
<evidence type="ECO:0000256" key="13">
    <source>
        <dbReference type="RuleBase" id="RU003357"/>
    </source>
</evidence>
<dbReference type="CDD" id="cd01347">
    <property type="entry name" value="ligand_gated_channel"/>
    <property type="match status" value="1"/>
</dbReference>
<dbReference type="InterPro" id="IPR012910">
    <property type="entry name" value="Plug_dom"/>
</dbReference>
<organism evidence="16 17">
    <name type="scientific">Lysobacter defluvii IMMIB APB-9 = DSM 18482</name>
    <dbReference type="NCBI Taxonomy" id="1385515"/>
    <lineage>
        <taxon>Bacteria</taxon>
        <taxon>Pseudomonadati</taxon>
        <taxon>Pseudomonadota</taxon>
        <taxon>Gammaproteobacteria</taxon>
        <taxon>Lysobacterales</taxon>
        <taxon>Lysobacteraceae</taxon>
        <taxon>Novilysobacter</taxon>
    </lineage>
</organism>
<proteinExistence type="inferred from homology"/>
<dbReference type="InterPro" id="IPR000531">
    <property type="entry name" value="Beta-barrel_TonB"/>
</dbReference>
<keyword evidence="11 12" id="KW-0998">Cell outer membrane</keyword>
<dbReference type="InterPro" id="IPR036942">
    <property type="entry name" value="Beta-barrel_TonB_sf"/>
</dbReference>
<gene>
    <name evidence="16" type="ORF">N791_07350</name>
</gene>
<evidence type="ECO:0000256" key="8">
    <source>
        <dbReference type="ARBA" id="ARBA00023065"/>
    </source>
</evidence>
<evidence type="ECO:0000256" key="11">
    <source>
        <dbReference type="ARBA" id="ARBA00023237"/>
    </source>
</evidence>
<dbReference type="GO" id="GO:0015344">
    <property type="term" value="F:siderophore uptake transmembrane transporter activity"/>
    <property type="evidence" value="ECO:0007669"/>
    <property type="project" value="TreeGrafter"/>
</dbReference>
<feature type="domain" description="TonB-dependent receptor plug" evidence="15">
    <location>
        <begin position="14"/>
        <end position="122"/>
    </location>
</feature>
<dbReference type="PANTHER" id="PTHR32552:SF68">
    <property type="entry name" value="FERRICHROME OUTER MEMBRANE TRANSPORTER_PHAGE RECEPTOR"/>
    <property type="match status" value="1"/>
</dbReference>
<dbReference type="SUPFAM" id="SSF56935">
    <property type="entry name" value="Porins"/>
    <property type="match status" value="1"/>
</dbReference>
<accession>A0A0A0MB64</accession>
<keyword evidence="7" id="KW-0408">Iron</keyword>
<keyword evidence="2 12" id="KW-0813">Transport</keyword>
<evidence type="ECO:0000259" key="15">
    <source>
        <dbReference type="Pfam" id="PF07715"/>
    </source>
</evidence>
<keyword evidence="4" id="KW-0410">Iron transport</keyword>
<dbReference type="Pfam" id="PF07715">
    <property type="entry name" value="Plug"/>
    <property type="match status" value="1"/>
</dbReference>
<dbReference type="AlphaFoldDB" id="A0A0A0MB64"/>
<evidence type="ECO:0000256" key="5">
    <source>
        <dbReference type="ARBA" id="ARBA00022692"/>
    </source>
</evidence>
<evidence type="ECO:0000256" key="6">
    <source>
        <dbReference type="ARBA" id="ARBA00022729"/>
    </source>
</evidence>
<comment type="caution">
    <text evidence="16">The sequence shown here is derived from an EMBL/GenBank/DDBJ whole genome shotgun (WGS) entry which is preliminary data.</text>
</comment>
<keyword evidence="9 13" id="KW-0798">TonB box</keyword>
<evidence type="ECO:0000256" key="3">
    <source>
        <dbReference type="ARBA" id="ARBA00022452"/>
    </source>
</evidence>
<dbReference type="PROSITE" id="PS52016">
    <property type="entry name" value="TONB_DEPENDENT_REC_3"/>
    <property type="match status" value="1"/>
</dbReference>
<evidence type="ECO:0000256" key="9">
    <source>
        <dbReference type="ARBA" id="ARBA00023077"/>
    </source>
</evidence>
<dbReference type="Pfam" id="PF00593">
    <property type="entry name" value="TonB_dep_Rec_b-barrel"/>
    <property type="match status" value="1"/>
</dbReference>
<keyword evidence="17" id="KW-1185">Reference proteome</keyword>
<dbReference type="Proteomes" id="UP000030003">
    <property type="component" value="Unassembled WGS sequence"/>
</dbReference>
<keyword evidence="6" id="KW-0732">Signal</keyword>
<reference evidence="16 17" key="1">
    <citation type="submission" date="2013-08" db="EMBL/GenBank/DDBJ databases">
        <title>Genomic analysis of Lysobacter defluvii.</title>
        <authorList>
            <person name="Wang Q."/>
            <person name="Wang G."/>
        </authorList>
    </citation>
    <scope>NUCLEOTIDE SEQUENCE [LARGE SCALE GENOMIC DNA]</scope>
    <source>
        <strain evidence="16 17">IMMIB APB-9</strain>
    </source>
</reference>
<protein>
    <submittedName>
        <fullName evidence="16">TonB-dependent receptor</fullName>
    </submittedName>
</protein>
<dbReference type="eggNOG" id="COG4772">
    <property type="taxonomic scope" value="Bacteria"/>
</dbReference>
<dbReference type="Gene3D" id="2.170.130.10">
    <property type="entry name" value="TonB-dependent receptor, plug domain"/>
    <property type="match status" value="1"/>
</dbReference>
<comment type="similarity">
    <text evidence="12 13">Belongs to the TonB-dependent receptor family.</text>
</comment>
<evidence type="ECO:0000256" key="2">
    <source>
        <dbReference type="ARBA" id="ARBA00022448"/>
    </source>
</evidence>
<sequence length="676" mass="74286">MVTATRQPSDDLVVPAAVDVVDGRDVRLAQPRINLSESVQRIPGVVARDRQNYAQDQQISIRGFGARATFGVRGIRMYTDGIPATMPDGQGQVSHFLLDAADRIEVLRGPFSALYGNASGGVISLFTADAPVDPFLRGEYVTGSDGLRRGSLSYHAPWGADGEGSFLVDLVDLDTDGYRDHSAASRRQGQMVLKGALGTGGRYTVLANSIDLEADDPQGLTREQLSGDRRAASDGAWTFDTRKTVRQDQVGLNLEQALGGGHGLAFTAYTGNRETTQMLSIPVFVQQRPLHGGGAIDLDRDYFGGDLRWRWEGDWLDRPFSLTAGYSHEVSDERRLGFENFIGDRVGVIGALRRDEDNQVTGRDVYVQADWAPAERWRVNVGARHSRIEFESRDRFVTAANPDDSGSLEYSRTSPVIGVLYRATPTLSLYANAGAGFETPTFAELAYRSDGLSGLNSNLDPARSRNAEVGLRGRNERFEYSAALFHSRTEDEIVVAANEGGRSTYANAEESRRQGVELALAGELAPDWHFATAYTYLDAEYADDFALCGAPPCAVDDLIIQGGRNIPGLAKHFAWGQLRWSPLADTDVMLEGRFSDRVWVNDDNTESAPAYASFDLAAERRFRWAGLEWRGFARINNLFDRDVIGSVIVNEGNGRYYEPAPGRNWMIGLSAGYSFR</sequence>
<feature type="domain" description="TonB-dependent receptor-like beta-barrel" evidence="14">
    <location>
        <begin position="211"/>
        <end position="638"/>
    </location>
</feature>
<dbReference type="STRING" id="1385515.GCA_000423325_01106"/>
<evidence type="ECO:0000256" key="12">
    <source>
        <dbReference type="PROSITE-ProRule" id="PRU01360"/>
    </source>
</evidence>
<dbReference type="PANTHER" id="PTHR32552">
    <property type="entry name" value="FERRICHROME IRON RECEPTOR-RELATED"/>
    <property type="match status" value="1"/>
</dbReference>
<name>A0A0A0MB64_9GAMM</name>
<keyword evidence="8" id="KW-0406">Ion transport</keyword>
<dbReference type="GO" id="GO:0009279">
    <property type="term" value="C:cell outer membrane"/>
    <property type="evidence" value="ECO:0007669"/>
    <property type="project" value="UniProtKB-SubCell"/>
</dbReference>
<keyword evidence="3 12" id="KW-1134">Transmembrane beta strand</keyword>
<evidence type="ECO:0000256" key="10">
    <source>
        <dbReference type="ARBA" id="ARBA00023136"/>
    </source>
</evidence>
<evidence type="ECO:0000256" key="1">
    <source>
        <dbReference type="ARBA" id="ARBA00004571"/>
    </source>
</evidence>
<dbReference type="InterPro" id="IPR037066">
    <property type="entry name" value="Plug_dom_sf"/>
</dbReference>
<dbReference type="EMBL" id="AVBH01000015">
    <property type="protein sequence ID" value="KGO99452.1"/>
    <property type="molecule type" value="Genomic_DNA"/>
</dbReference>
<evidence type="ECO:0000313" key="17">
    <source>
        <dbReference type="Proteomes" id="UP000030003"/>
    </source>
</evidence>
<evidence type="ECO:0000256" key="4">
    <source>
        <dbReference type="ARBA" id="ARBA00022496"/>
    </source>
</evidence>
<evidence type="ECO:0000313" key="16">
    <source>
        <dbReference type="EMBL" id="KGO99452.1"/>
    </source>
</evidence>
<keyword evidence="10 12" id="KW-0472">Membrane</keyword>
<evidence type="ECO:0000256" key="7">
    <source>
        <dbReference type="ARBA" id="ARBA00023004"/>
    </source>
</evidence>
<keyword evidence="16" id="KW-0675">Receptor</keyword>
<dbReference type="InterPro" id="IPR039426">
    <property type="entry name" value="TonB-dep_rcpt-like"/>
</dbReference>
<dbReference type="Gene3D" id="2.40.170.20">
    <property type="entry name" value="TonB-dependent receptor, beta-barrel domain"/>
    <property type="match status" value="1"/>
</dbReference>